<evidence type="ECO:0000256" key="2">
    <source>
        <dbReference type="ARBA" id="ARBA00006617"/>
    </source>
</evidence>
<dbReference type="InterPro" id="IPR014843">
    <property type="entry name" value="Him1/Fmp52"/>
</dbReference>
<proteinExistence type="inferred from homology"/>
<evidence type="ECO:0000256" key="5">
    <source>
        <dbReference type="ARBA" id="ARBA00023128"/>
    </source>
</evidence>
<dbReference type="OrthoDB" id="430436at2759"/>
<evidence type="ECO:0000313" key="8">
    <source>
        <dbReference type="Proteomes" id="UP000076632"/>
    </source>
</evidence>
<dbReference type="FunFam" id="3.40.50.720:FF:000366">
    <property type="entry name" value="Protein FMP52, mitochondrial"/>
    <property type="match status" value="1"/>
</dbReference>
<organism evidence="7 8">
    <name type="scientific">Xylona heveae (strain CBS 132557 / TC161)</name>
    <dbReference type="NCBI Taxonomy" id="1328760"/>
    <lineage>
        <taxon>Eukaryota</taxon>
        <taxon>Fungi</taxon>
        <taxon>Dikarya</taxon>
        <taxon>Ascomycota</taxon>
        <taxon>Pezizomycotina</taxon>
        <taxon>Xylonomycetes</taxon>
        <taxon>Xylonales</taxon>
        <taxon>Xylonaceae</taxon>
        <taxon>Xylona</taxon>
    </lineage>
</organism>
<dbReference type="GeneID" id="28898091"/>
<dbReference type="STRING" id="1328760.A0A165FKZ0"/>
<dbReference type="InterPro" id="IPR036291">
    <property type="entry name" value="NAD(P)-bd_dom_sf"/>
</dbReference>
<dbReference type="PANTHER" id="PTHR14097">
    <property type="entry name" value="OXIDOREDUCTASE HTATIP2"/>
    <property type="match status" value="1"/>
</dbReference>
<dbReference type="Gene3D" id="3.40.50.720">
    <property type="entry name" value="NAD(P)-binding Rossmann-like Domain"/>
    <property type="match status" value="1"/>
</dbReference>
<accession>A0A165FKZ0</accession>
<dbReference type="FunCoup" id="A0A165FKZ0">
    <property type="interactions" value="88"/>
</dbReference>
<dbReference type="PANTHER" id="PTHR14097:SF7">
    <property type="entry name" value="OXIDOREDUCTASE HTATIP2"/>
    <property type="match status" value="1"/>
</dbReference>
<dbReference type="InParanoid" id="A0A165FKZ0"/>
<dbReference type="OMA" id="DWPQLTI"/>
<dbReference type="AlphaFoldDB" id="A0A165FKZ0"/>
<name>A0A165FKZ0_XYLHT</name>
<keyword evidence="5" id="KW-0496">Mitochondrion</keyword>
<evidence type="ECO:0000256" key="1">
    <source>
        <dbReference type="ARBA" id="ARBA00004450"/>
    </source>
</evidence>
<comment type="similarity">
    <text evidence="2">Belongs to the FMP52 family.</text>
</comment>
<keyword evidence="6" id="KW-0472">Membrane</keyword>
<gene>
    <name evidence="7" type="ORF">L228DRAFT_248860</name>
</gene>
<evidence type="ECO:0000256" key="3">
    <source>
        <dbReference type="ARBA" id="ARBA00022787"/>
    </source>
</evidence>
<protein>
    <submittedName>
        <fullName evidence="7">Protein fmp52, mitochondrial</fullName>
    </submittedName>
</protein>
<dbReference type="Pfam" id="PF08732">
    <property type="entry name" value="HIM1"/>
    <property type="match status" value="1"/>
</dbReference>
<reference evidence="7 8" key="1">
    <citation type="journal article" date="2016" name="Fungal Biol.">
        <title>The genome of Xylona heveae provides a window into fungal endophytism.</title>
        <authorList>
            <person name="Gazis R."/>
            <person name="Kuo A."/>
            <person name="Riley R."/>
            <person name="LaButti K."/>
            <person name="Lipzen A."/>
            <person name="Lin J."/>
            <person name="Amirebrahimi M."/>
            <person name="Hesse C.N."/>
            <person name="Spatafora J.W."/>
            <person name="Henrissat B."/>
            <person name="Hainaut M."/>
            <person name="Grigoriev I.V."/>
            <person name="Hibbett D.S."/>
        </authorList>
    </citation>
    <scope>NUCLEOTIDE SEQUENCE [LARGE SCALE GENOMIC DNA]</scope>
    <source>
        <strain evidence="7 8">TC161</strain>
    </source>
</reference>
<dbReference type="GO" id="GO:0051170">
    <property type="term" value="P:import into nucleus"/>
    <property type="evidence" value="ECO:0007669"/>
    <property type="project" value="TreeGrafter"/>
</dbReference>
<keyword evidence="3" id="KW-1000">Mitochondrion outer membrane</keyword>
<evidence type="ECO:0000256" key="6">
    <source>
        <dbReference type="ARBA" id="ARBA00023136"/>
    </source>
</evidence>
<evidence type="ECO:0000313" key="7">
    <source>
        <dbReference type="EMBL" id="KZF21097.1"/>
    </source>
</evidence>
<keyword evidence="8" id="KW-1185">Reference proteome</keyword>
<evidence type="ECO:0000256" key="4">
    <source>
        <dbReference type="ARBA" id="ARBA00022946"/>
    </source>
</evidence>
<dbReference type="EMBL" id="KV407461">
    <property type="protein sequence ID" value="KZF21097.1"/>
    <property type="molecule type" value="Genomic_DNA"/>
</dbReference>
<keyword evidence="4" id="KW-0809">Transit peptide</keyword>
<dbReference type="Proteomes" id="UP000076632">
    <property type="component" value="Unassembled WGS sequence"/>
</dbReference>
<comment type="subcellular location">
    <subcellularLocation>
        <location evidence="1">Mitochondrion outer membrane</location>
        <topology evidence="1">Peripheral membrane protein</topology>
    </subcellularLocation>
</comment>
<dbReference type="SUPFAM" id="SSF51735">
    <property type="entry name" value="NAD(P)-binding Rossmann-fold domains"/>
    <property type="match status" value="1"/>
</dbReference>
<sequence>MASAATVGSTGLTGSLVLETLLSHPAFSSVSTISRKAPSTSASSSKLHPVVPSSTDDWPSALESIQPTPDIFFSTLGTTRGSAGSVAGQRKIDYDLNLAMAKAAKDAGIKTYVLMSSASASATSRFEYMRMKGELEDAVTALGFEHTVILRPGLIVGKRNESRPPEAIMRGVANCLGALNTTWLKDGWAQDANVIAQAAVAAGLSCKEGRIPEGKEKVWVLKQADIVRLGRTEWDVKTPAAE</sequence>
<dbReference type="GO" id="GO:0005741">
    <property type="term" value="C:mitochondrial outer membrane"/>
    <property type="evidence" value="ECO:0007669"/>
    <property type="project" value="UniProtKB-SubCell"/>
</dbReference>
<dbReference type="RefSeq" id="XP_018186652.1">
    <property type="nucleotide sequence ID" value="XM_018332954.1"/>
</dbReference>